<dbReference type="PROSITE" id="PS51186">
    <property type="entry name" value="GNAT"/>
    <property type="match status" value="1"/>
</dbReference>
<proteinExistence type="predicted"/>
<evidence type="ECO:0000313" key="3">
    <source>
        <dbReference type="Proteomes" id="UP000257004"/>
    </source>
</evidence>
<reference evidence="2 3" key="1">
    <citation type="submission" date="2018-07" db="EMBL/GenBank/DDBJ databases">
        <title>Genomic Encyclopedia of Archaeal and Bacterial Type Strains, Phase II (KMG-II): from individual species to whole genera.</title>
        <authorList>
            <person name="Goeker M."/>
        </authorList>
    </citation>
    <scope>NUCLEOTIDE SEQUENCE [LARGE SCALE GENOMIC DNA]</scope>
    <source>
        <strain evidence="2 3">DSM 25795</strain>
    </source>
</reference>
<accession>A0A3D9FQ64</accession>
<name>A0A3D9FQ64_9FLAO</name>
<keyword evidence="3" id="KW-1185">Reference proteome</keyword>
<dbReference type="PANTHER" id="PTHR43617">
    <property type="entry name" value="L-AMINO ACID N-ACETYLTRANSFERASE"/>
    <property type="match status" value="1"/>
</dbReference>
<dbReference type="EMBL" id="QRDQ01000010">
    <property type="protein sequence ID" value="RED22613.1"/>
    <property type="molecule type" value="Genomic_DNA"/>
</dbReference>
<gene>
    <name evidence="2" type="ORF">BD847_3243</name>
</gene>
<dbReference type="InterPro" id="IPR050276">
    <property type="entry name" value="MshD_Acetyltransferase"/>
</dbReference>
<dbReference type="Proteomes" id="UP000257004">
    <property type="component" value="Unassembled WGS sequence"/>
</dbReference>
<dbReference type="GO" id="GO:0016747">
    <property type="term" value="F:acyltransferase activity, transferring groups other than amino-acyl groups"/>
    <property type="evidence" value="ECO:0007669"/>
    <property type="project" value="InterPro"/>
</dbReference>
<dbReference type="AlphaFoldDB" id="A0A3D9FQ64"/>
<dbReference type="Pfam" id="PF00583">
    <property type="entry name" value="Acetyltransf_1"/>
    <property type="match status" value="1"/>
</dbReference>
<organism evidence="2 3">
    <name type="scientific">Flavobacterium cutihirudinis</name>
    <dbReference type="NCBI Taxonomy" id="1265740"/>
    <lineage>
        <taxon>Bacteria</taxon>
        <taxon>Pseudomonadati</taxon>
        <taxon>Bacteroidota</taxon>
        <taxon>Flavobacteriia</taxon>
        <taxon>Flavobacteriales</taxon>
        <taxon>Flavobacteriaceae</taxon>
        <taxon>Flavobacterium</taxon>
    </lineage>
</organism>
<evidence type="ECO:0000259" key="1">
    <source>
        <dbReference type="PROSITE" id="PS51186"/>
    </source>
</evidence>
<dbReference type="OrthoDB" id="5319888at2"/>
<dbReference type="InterPro" id="IPR016181">
    <property type="entry name" value="Acyl_CoA_acyltransferase"/>
</dbReference>
<sequence>MIIRKAKISDSKEIAPILLLAMEDIIYKFIKKEDYASAKDFLEHFIGKENNQYSYENCFVAEEENEIIGAVNIYNGSDLEALRTPIINYVRTHFNPEFDPEFETKPGEFYIDSLGVNPKFQGKGIGSKILRFLIDEYVNKNNETLGLLVEEDNPSAKKLYLNLGFKPVGEKTLVGKKLEHLQISQKLQGI</sequence>
<dbReference type="InterPro" id="IPR000182">
    <property type="entry name" value="GNAT_dom"/>
</dbReference>
<dbReference type="Gene3D" id="3.40.630.30">
    <property type="match status" value="1"/>
</dbReference>
<keyword evidence="2" id="KW-0808">Transferase</keyword>
<dbReference type="RefSeq" id="WP_115889229.1">
    <property type="nucleotide sequence ID" value="NZ_QRDQ01000010.1"/>
</dbReference>
<comment type="caution">
    <text evidence="2">The sequence shown here is derived from an EMBL/GenBank/DDBJ whole genome shotgun (WGS) entry which is preliminary data.</text>
</comment>
<feature type="domain" description="N-acetyltransferase" evidence="1">
    <location>
        <begin position="1"/>
        <end position="188"/>
    </location>
</feature>
<dbReference type="CDD" id="cd04301">
    <property type="entry name" value="NAT_SF"/>
    <property type="match status" value="1"/>
</dbReference>
<evidence type="ECO:0000313" key="2">
    <source>
        <dbReference type="EMBL" id="RED22613.1"/>
    </source>
</evidence>
<protein>
    <submittedName>
        <fullName evidence="2">Acetyltransferase (GNAT) family protein</fullName>
    </submittedName>
</protein>
<dbReference type="SUPFAM" id="SSF55729">
    <property type="entry name" value="Acyl-CoA N-acyltransferases (Nat)"/>
    <property type="match status" value="1"/>
</dbReference>